<evidence type="ECO:0000313" key="1">
    <source>
        <dbReference type="EMBL" id="CAH8242883.1"/>
    </source>
</evidence>
<sequence>MAEFVRQLEAGRIRLNPLITHEYAIDDAPAAYEALHADMSGALGVLLRYDS</sequence>
<evidence type="ECO:0008006" key="3">
    <source>
        <dbReference type="Google" id="ProtNLM"/>
    </source>
</evidence>
<dbReference type="EMBL" id="CALYLO010000001">
    <property type="protein sequence ID" value="CAH8242883.1"/>
    <property type="molecule type" value="Genomic_DNA"/>
</dbReference>
<reference evidence="1" key="1">
    <citation type="submission" date="2022-06" db="EMBL/GenBank/DDBJ databases">
        <authorList>
            <person name="Dietemann V."/>
            <person name="Ory F."/>
            <person name="Dainat B."/>
            <person name="Oberhansli S."/>
        </authorList>
    </citation>
    <scope>NUCLEOTIDE SEQUENCE</scope>
    <source>
        <strain evidence="1">Ena-SAMPLE-TAB-26-04-2022-14:26:32:270-5432</strain>
    </source>
</reference>
<protein>
    <recommendedName>
        <fullName evidence="3">Alcohol dehydrogenase</fullName>
    </recommendedName>
</protein>
<evidence type="ECO:0000313" key="2">
    <source>
        <dbReference type="Proteomes" id="UP001154322"/>
    </source>
</evidence>
<comment type="caution">
    <text evidence="1">The sequence shown here is derived from an EMBL/GenBank/DDBJ whole genome shotgun (WGS) entry which is preliminary data.</text>
</comment>
<name>A0ABN8TW27_9BACL</name>
<proteinExistence type="predicted"/>
<keyword evidence="2" id="KW-1185">Reference proteome</keyword>
<dbReference type="Proteomes" id="UP001154322">
    <property type="component" value="Unassembled WGS sequence"/>
</dbReference>
<accession>A0ABN8TW27</accession>
<dbReference type="RefSeq" id="WP_249725652.1">
    <property type="nucleotide sequence ID" value="NZ_AP031286.1"/>
</dbReference>
<gene>
    <name evidence="1" type="ORF">WJ0W_000092</name>
</gene>
<organism evidence="1 2">
    <name type="scientific">Paenibacillus melissococcoides</name>
    <dbReference type="NCBI Taxonomy" id="2912268"/>
    <lineage>
        <taxon>Bacteria</taxon>
        <taxon>Bacillati</taxon>
        <taxon>Bacillota</taxon>
        <taxon>Bacilli</taxon>
        <taxon>Bacillales</taxon>
        <taxon>Paenibacillaceae</taxon>
        <taxon>Paenibacillus</taxon>
    </lineage>
</organism>